<accession>A0A7G7VK08</accession>
<keyword evidence="3" id="KW-1185">Reference proteome</keyword>
<dbReference type="Pfam" id="PF05016">
    <property type="entry name" value="ParE_toxin"/>
    <property type="match status" value="1"/>
</dbReference>
<dbReference type="RefSeq" id="WP_185980431.1">
    <property type="nucleotide sequence ID" value="NZ_CP060204.1"/>
</dbReference>
<organism evidence="2 3">
    <name type="scientific">Selenomonas timonae</name>
    <dbReference type="NCBI Taxonomy" id="2754044"/>
    <lineage>
        <taxon>Bacteria</taxon>
        <taxon>Bacillati</taxon>
        <taxon>Bacillota</taxon>
        <taxon>Negativicutes</taxon>
        <taxon>Selenomonadales</taxon>
        <taxon>Selenomonadaceae</taxon>
        <taxon>Selenomonas</taxon>
    </lineage>
</organism>
<name>A0A7G7VK08_9FIRM</name>
<evidence type="ECO:0000256" key="1">
    <source>
        <dbReference type="ARBA" id="ARBA00022649"/>
    </source>
</evidence>
<dbReference type="Gene3D" id="3.30.2310.20">
    <property type="entry name" value="RelE-like"/>
    <property type="match status" value="1"/>
</dbReference>
<dbReference type="InterPro" id="IPR035093">
    <property type="entry name" value="RelE/ParE_toxin_dom_sf"/>
</dbReference>
<proteinExistence type="predicted"/>
<dbReference type="Proteomes" id="UP000515480">
    <property type="component" value="Chromosome"/>
</dbReference>
<dbReference type="AlphaFoldDB" id="A0A7G7VK08"/>
<protein>
    <submittedName>
        <fullName evidence="2">Type II toxin-antitoxin system RelE/ParE family toxin</fullName>
    </submittedName>
</protein>
<evidence type="ECO:0000313" key="3">
    <source>
        <dbReference type="Proteomes" id="UP000515480"/>
    </source>
</evidence>
<evidence type="ECO:0000313" key="2">
    <source>
        <dbReference type="EMBL" id="QNH54451.1"/>
    </source>
</evidence>
<dbReference type="KEGG" id="stim:H1B31_00270"/>
<dbReference type="EMBL" id="CP060204">
    <property type="protein sequence ID" value="QNH54451.1"/>
    <property type="molecule type" value="Genomic_DNA"/>
</dbReference>
<keyword evidence="1" id="KW-1277">Toxin-antitoxin system</keyword>
<reference evidence="2 3" key="1">
    <citation type="submission" date="2020-07" db="EMBL/GenBank/DDBJ databases">
        <title>Complete genome and description of Selenomonas timonensis sp. nov., a new bacterium isolated from a gingivitis subject.</title>
        <authorList>
            <person name="Antezack A."/>
        </authorList>
    </citation>
    <scope>NUCLEOTIDE SEQUENCE [LARGE SCALE GENOMIC DNA]</scope>
    <source>
        <strain evidence="2 3">Marseille-Q3039</strain>
    </source>
</reference>
<dbReference type="InterPro" id="IPR007712">
    <property type="entry name" value="RelE/ParE_toxin"/>
</dbReference>
<sequence>MMYRVELSAQAKEDMREIYEYIAFELRAIGSAEALFRHLEEHIYALEEMPERYRLYEGEPWRTCGLRIMPVDHYLVFYIPKHESCIVTVIRILYGGRDTAAQLARYTENNDMV</sequence>
<gene>
    <name evidence="2" type="ORF">H1B31_00270</name>
</gene>